<dbReference type="EMBL" id="KV425894">
    <property type="protein sequence ID" value="KZW01405.1"/>
    <property type="molecule type" value="Genomic_DNA"/>
</dbReference>
<dbReference type="PRINTS" id="PR00421">
    <property type="entry name" value="THIOREDOXIN"/>
</dbReference>
<evidence type="ECO:0000313" key="6">
    <source>
        <dbReference type="EMBL" id="KZW01405.1"/>
    </source>
</evidence>
<feature type="active site" description="Nucleophile" evidence="3">
    <location>
        <position position="34"/>
    </location>
</feature>
<dbReference type="PROSITE" id="PS51352">
    <property type="entry name" value="THIOREDOXIN_2"/>
    <property type="match status" value="1"/>
</dbReference>
<evidence type="ECO:0000313" key="7">
    <source>
        <dbReference type="Proteomes" id="UP000077266"/>
    </source>
</evidence>
<dbReference type="OrthoDB" id="2121326at2759"/>
<dbReference type="InterPro" id="IPR005746">
    <property type="entry name" value="Thioredoxin"/>
</dbReference>
<keyword evidence="7" id="KW-1185">Reference proteome</keyword>
<protein>
    <recommendedName>
        <fullName evidence="2">Thioredoxin</fullName>
    </recommendedName>
</protein>
<dbReference type="AlphaFoldDB" id="A0A165NYN5"/>
<comment type="similarity">
    <text evidence="2">Belongs to the thioredoxin family.</text>
</comment>
<gene>
    <name evidence="6" type="ORF">EXIGLDRAFT_830118</name>
</gene>
<name>A0A165NYN5_EXIGL</name>
<dbReference type="InParanoid" id="A0A165NYN5"/>
<feature type="domain" description="Thioredoxin" evidence="5">
    <location>
        <begin position="1"/>
        <end position="105"/>
    </location>
</feature>
<keyword evidence="4" id="KW-0676">Redox-active center</keyword>
<dbReference type="CDD" id="cd02947">
    <property type="entry name" value="TRX_family"/>
    <property type="match status" value="1"/>
</dbReference>
<sequence>MPVEEFKGLENFKETIARDEYSIFDFWATWCAPCRIMGPIYDKLSDQHPNVKFYKVDTDAEEAIVAEVGVRNIPSFIMYKNGEQVGSVLGPRRAQLQELVAKAADTTPEVPLPAS</sequence>
<dbReference type="FunCoup" id="A0A165NYN5">
    <property type="interactions" value="287"/>
</dbReference>
<keyword evidence="1 4" id="KW-1015">Disulfide bond</keyword>
<proteinExistence type="inferred from homology"/>
<feature type="site" description="Contributes to redox potential value" evidence="3">
    <location>
        <position position="33"/>
    </location>
</feature>
<dbReference type="InterPro" id="IPR036249">
    <property type="entry name" value="Thioredoxin-like_sf"/>
</dbReference>
<accession>A0A165NYN5</accession>
<dbReference type="GO" id="GO:0015035">
    <property type="term" value="F:protein-disulfide reductase activity"/>
    <property type="evidence" value="ECO:0007669"/>
    <property type="project" value="InterPro"/>
</dbReference>
<dbReference type="Pfam" id="PF00085">
    <property type="entry name" value="Thioredoxin"/>
    <property type="match status" value="1"/>
</dbReference>
<dbReference type="PIRSF" id="PIRSF000077">
    <property type="entry name" value="Thioredoxin"/>
    <property type="match status" value="1"/>
</dbReference>
<dbReference type="Proteomes" id="UP000077266">
    <property type="component" value="Unassembled WGS sequence"/>
</dbReference>
<evidence type="ECO:0000256" key="4">
    <source>
        <dbReference type="PIRSR" id="PIRSR000077-4"/>
    </source>
</evidence>
<feature type="site" description="Contributes to redox potential value" evidence="3">
    <location>
        <position position="32"/>
    </location>
</feature>
<feature type="disulfide bond" description="Redox-active" evidence="4">
    <location>
        <begin position="31"/>
        <end position="34"/>
    </location>
</feature>
<organism evidence="6 7">
    <name type="scientific">Exidia glandulosa HHB12029</name>
    <dbReference type="NCBI Taxonomy" id="1314781"/>
    <lineage>
        <taxon>Eukaryota</taxon>
        <taxon>Fungi</taxon>
        <taxon>Dikarya</taxon>
        <taxon>Basidiomycota</taxon>
        <taxon>Agaricomycotina</taxon>
        <taxon>Agaricomycetes</taxon>
        <taxon>Auriculariales</taxon>
        <taxon>Exidiaceae</taxon>
        <taxon>Exidia</taxon>
    </lineage>
</organism>
<dbReference type="InterPro" id="IPR013766">
    <property type="entry name" value="Thioredoxin_domain"/>
</dbReference>
<feature type="site" description="Deprotonates C-terminal active site Cys" evidence="3">
    <location>
        <position position="25"/>
    </location>
</feature>
<dbReference type="PANTHER" id="PTHR46115">
    <property type="entry name" value="THIOREDOXIN-LIKE PROTEIN 1"/>
    <property type="match status" value="1"/>
</dbReference>
<dbReference type="Gene3D" id="3.40.30.10">
    <property type="entry name" value="Glutaredoxin"/>
    <property type="match status" value="1"/>
</dbReference>
<evidence type="ECO:0000256" key="1">
    <source>
        <dbReference type="ARBA" id="ARBA00023157"/>
    </source>
</evidence>
<dbReference type="SUPFAM" id="SSF52833">
    <property type="entry name" value="Thioredoxin-like"/>
    <property type="match status" value="1"/>
</dbReference>
<evidence type="ECO:0000259" key="5">
    <source>
        <dbReference type="PROSITE" id="PS51352"/>
    </source>
</evidence>
<feature type="active site" description="Nucleophile" evidence="3">
    <location>
        <position position="31"/>
    </location>
</feature>
<reference evidence="6 7" key="1">
    <citation type="journal article" date="2016" name="Mol. Biol. Evol.">
        <title>Comparative Genomics of Early-Diverging Mushroom-Forming Fungi Provides Insights into the Origins of Lignocellulose Decay Capabilities.</title>
        <authorList>
            <person name="Nagy L.G."/>
            <person name="Riley R."/>
            <person name="Tritt A."/>
            <person name="Adam C."/>
            <person name="Daum C."/>
            <person name="Floudas D."/>
            <person name="Sun H."/>
            <person name="Yadav J.S."/>
            <person name="Pangilinan J."/>
            <person name="Larsson K.H."/>
            <person name="Matsuura K."/>
            <person name="Barry K."/>
            <person name="Labutti K."/>
            <person name="Kuo R."/>
            <person name="Ohm R.A."/>
            <person name="Bhattacharya S.S."/>
            <person name="Shirouzu T."/>
            <person name="Yoshinaga Y."/>
            <person name="Martin F.M."/>
            <person name="Grigoriev I.V."/>
            <person name="Hibbett D.S."/>
        </authorList>
    </citation>
    <scope>NUCLEOTIDE SEQUENCE [LARGE SCALE GENOMIC DNA]</scope>
    <source>
        <strain evidence="6 7">HHB12029</strain>
    </source>
</reference>
<evidence type="ECO:0000256" key="2">
    <source>
        <dbReference type="PIRNR" id="PIRNR000077"/>
    </source>
</evidence>
<evidence type="ECO:0000256" key="3">
    <source>
        <dbReference type="PIRSR" id="PIRSR000077-1"/>
    </source>
</evidence>
<dbReference type="STRING" id="1314781.A0A165NYN5"/>